<keyword evidence="5" id="KW-1185">Reference proteome</keyword>
<gene>
    <name evidence="4" type="ORF">CHGG_10792</name>
</gene>
<name>Q2GML2_CHAGB</name>
<dbReference type="EMBL" id="CH408036">
    <property type="protein sequence ID" value="EAQ82974.1"/>
    <property type="molecule type" value="Genomic_DNA"/>
</dbReference>
<evidence type="ECO:0000313" key="4">
    <source>
        <dbReference type="EMBL" id="EAQ82974.1"/>
    </source>
</evidence>
<feature type="transmembrane region" description="Helical" evidence="2">
    <location>
        <begin position="35"/>
        <end position="54"/>
    </location>
</feature>
<dbReference type="HOGENOM" id="CLU_302676_0_0_1"/>
<accession>Q2GML2</accession>
<feature type="region of interest" description="Disordered" evidence="1">
    <location>
        <begin position="930"/>
        <end position="950"/>
    </location>
</feature>
<feature type="compositionally biased region" description="Basic and acidic residues" evidence="1">
    <location>
        <begin position="933"/>
        <end position="950"/>
    </location>
</feature>
<keyword evidence="2" id="KW-1133">Transmembrane helix</keyword>
<keyword evidence="2" id="KW-0472">Membrane</keyword>
<evidence type="ECO:0000313" key="5">
    <source>
        <dbReference type="Proteomes" id="UP000001056"/>
    </source>
</evidence>
<dbReference type="Pfam" id="PF06985">
    <property type="entry name" value="HET"/>
    <property type="match status" value="1"/>
</dbReference>
<organism evidence="4 5">
    <name type="scientific">Chaetomium globosum (strain ATCC 6205 / CBS 148.51 / DSM 1962 / NBRC 6347 / NRRL 1970)</name>
    <name type="common">Soil fungus</name>
    <dbReference type="NCBI Taxonomy" id="306901"/>
    <lineage>
        <taxon>Eukaryota</taxon>
        <taxon>Fungi</taxon>
        <taxon>Dikarya</taxon>
        <taxon>Ascomycota</taxon>
        <taxon>Pezizomycotina</taxon>
        <taxon>Sordariomycetes</taxon>
        <taxon>Sordariomycetidae</taxon>
        <taxon>Sordariales</taxon>
        <taxon>Chaetomiaceae</taxon>
        <taxon>Chaetomium</taxon>
    </lineage>
</organism>
<dbReference type="VEuPathDB" id="FungiDB:CHGG_10792"/>
<proteinExistence type="predicted"/>
<dbReference type="GeneID" id="4397173"/>
<dbReference type="InterPro" id="IPR052895">
    <property type="entry name" value="HetReg/Transcr_Mod"/>
</dbReference>
<protein>
    <recommendedName>
        <fullName evidence="3">Heterokaryon incompatibility domain-containing protein</fullName>
    </recommendedName>
</protein>
<dbReference type="PANTHER" id="PTHR24148">
    <property type="entry name" value="ANKYRIN REPEAT DOMAIN-CONTAINING PROTEIN 39 HOMOLOG-RELATED"/>
    <property type="match status" value="1"/>
</dbReference>
<keyword evidence="2" id="KW-0812">Transmembrane</keyword>
<reference evidence="5" key="1">
    <citation type="journal article" date="2015" name="Genome Announc.">
        <title>Draft genome sequence of the cellulolytic fungus Chaetomium globosum.</title>
        <authorList>
            <person name="Cuomo C.A."/>
            <person name="Untereiner W.A."/>
            <person name="Ma L.-J."/>
            <person name="Grabherr M."/>
            <person name="Birren B.W."/>
        </authorList>
    </citation>
    <scope>NUCLEOTIDE SEQUENCE [LARGE SCALE GENOMIC DNA]</scope>
    <source>
        <strain evidence="5">ATCC 6205 / CBS 148.51 / DSM 1962 / NBRC 6347 / NRRL 1970</strain>
    </source>
</reference>
<dbReference type="InterPro" id="IPR010730">
    <property type="entry name" value="HET"/>
</dbReference>
<feature type="domain" description="Heterokaryon incompatibility" evidence="3">
    <location>
        <begin position="247"/>
        <end position="398"/>
    </location>
</feature>
<evidence type="ECO:0000256" key="2">
    <source>
        <dbReference type="SAM" id="Phobius"/>
    </source>
</evidence>
<dbReference type="RefSeq" id="XP_001226059.1">
    <property type="nucleotide sequence ID" value="XM_001226058.1"/>
</dbReference>
<dbReference type="InParanoid" id="Q2GML2"/>
<dbReference type="AlphaFoldDB" id="Q2GML2"/>
<dbReference type="Proteomes" id="UP000001056">
    <property type="component" value="Unassembled WGS sequence"/>
</dbReference>
<sequence length="985" mass="110651">MYRLTTCTKHIEAIASPGPTSTPAWTSPESTTTQVIVFGIITSVLSLVAIYFSYRQLQATRLRNRGCPPPTNEFEADVAGTRTIGTGEGPGYVHLSEVRVLHWAALQPSRERFPVNKSCGKVCRLPSHFKFALRIGVSRARGKDWDELVTDEDWEEHDVFGPPTCPDPSCKSRKSELYVAGDLSVCLDCRSIISSATSPLGHTSAFPYLALQQESELRLLLLWPQCEDEDEIHGTLVHCHVNDLLEYEAISYTWPDEHGDATRNRTIFLNDLPLAVTSSCEAVLKRVRLMSAPRVLWIDAVCVNQDDMNERGHQVRLMPEIFSRAKRVLICLGDASEDDNTGIYYYFSAPEPSNPRRRISDKRSIAYGARGQWWDLARNAVRNILAHRYFTRVWILQEIGLAKEAVVIYGKQEIPWKALQQHVVGEDTSMFYGKLSFDFPVFNTPQPLVPKQTQQPMAFNFASAAIRGPSQMLELLDEARHCQASDPRDKVFAFFGLVQLASKFGFVADYTETVAEAFARIAVLLAVRNSLLPVLRRAVRWERQQALPGWVPDWSADSKREPSLTRDKTRLAFGSHIPFLVTSKGYEMDVIGARICDIGTFIYAGFALQMEITGRTPFTCSTDNGLRDVYEALDLPSGTSLGCYIFQSSPSEHYTAESFQAQLQTCIDTQTAIKTLSPDIWPHHQSLPYFVFRESEGEAREFVGLFTLTIASKDAHNAYAWSKGQFSKLGQSWKGIAVSSPLPSHSSKMATHLERTLHRMITEQMGKPGADESDPRPLASRPASVDRQFWMQIWDHFLPTTEGAIDNALPTNDPTIPELLRLSTEYHLLPDKKEMAMPPLSVAEQPDQLRQHRLPLRTCLGVLRLAVWLKRPQTAVDYGRHGQLGGPLGWLDAWAQRELGGLGEVLDTAVGANLAQMALMSPEWKVDVDDDVGDRGDMAGDERRRGPDDKRQSLFKPVVLLGDFLGDEKLEHQRITFALGEKYRR</sequence>
<dbReference type="PANTHER" id="PTHR24148:SF73">
    <property type="entry name" value="HET DOMAIN PROTEIN (AFU_ORTHOLOGUE AFUA_8G01020)"/>
    <property type="match status" value="1"/>
</dbReference>
<dbReference type="eggNOG" id="ENOG502SPDV">
    <property type="taxonomic scope" value="Eukaryota"/>
</dbReference>
<evidence type="ECO:0000259" key="3">
    <source>
        <dbReference type="Pfam" id="PF06985"/>
    </source>
</evidence>
<dbReference type="OrthoDB" id="4588361at2759"/>
<evidence type="ECO:0000256" key="1">
    <source>
        <dbReference type="SAM" id="MobiDB-lite"/>
    </source>
</evidence>